<keyword evidence="1" id="KW-0175">Coiled coil</keyword>
<dbReference type="EMBL" id="JBFOLJ010000004">
    <property type="protein sequence ID" value="KAL2545062.1"/>
    <property type="molecule type" value="Genomic_DNA"/>
</dbReference>
<dbReference type="AlphaFoldDB" id="A0ABD1W669"/>
<organism evidence="2 3">
    <name type="scientific">Forsythia ovata</name>
    <dbReference type="NCBI Taxonomy" id="205694"/>
    <lineage>
        <taxon>Eukaryota</taxon>
        <taxon>Viridiplantae</taxon>
        <taxon>Streptophyta</taxon>
        <taxon>Embryophyta</taxon>
        <taxon>Tracheophyta</taxon>
        <taxon>Spermatophyta</taxon>
        <taxon>Magnoliopsida</taxon>
        <taxon>eudicotyledons</taxon>
        <taxon>Gunneridae</taxon>
        <taxon>Pentapetalae</taxon>
        <taxon>asterids</taxon>
        <taxon>lamiids</taxon>
        <taxon>Lamiales</taxon>
        <taxon>Oleaceae</taxon>
        <taxon>Forsythieae</taxon>
        <taxon>Forsythia</taxon>
    </lineage>
</organism>
<name>A0ABD1W669_9LAMI</name>
<evidence type="ECO:0000313" key="3">
    <source>
        <dbReference type="Proteomes" id="UP001604277"/>
    </source>
</evidence>
<protein>
    <submittedName>
        <fullName evidence="2">Uncharacterized protein</fullName>
    </submittedName>
</protein>
<keyword evidence="3" id="KW-1185">Reference proteome</keyword>
<comment type="caution">
    <text evidence="2">The sequence shown here is derived from an EMBL/GenBank/DDBJ whole genome shotgun (WGS) entry which is preliminary data.</text>
</comment>
<gene>
    <name evidence="2" type="ORF">Fot_14295</name>
</gene>
<accession>A0ABD1W669</accession>
<sequence>MQEMRLQRMCSWNSRLTPKSRDIAEVLDDLQLCVWCTLHSSSDERKEEYVRWFVSGPRREDPIFDAYLHEDGADGAAGDEEPDDIFEQVREDDPLRSPVAQDEHEQVNHRPLQHLMHLYGGAVRVANTEMRQILEQIKKLTDQVDELKRKWTCQKNGGSVAHICMENIWTMTDE</sequence>
<dbReference type="Proteomes" id="UP001604277">
    <property type="component" value="Unassembled WGS sequence"/>
</dbReference>
<proteinExistence type="predicted"/>
<evidence type="ECO:0000256" key="1">
    <source>
        <dbReference type="SAM" id="Coils"/>
    </source>
</evidence>
<reference evidence="3" key="1">
    <citation type="submission" date="2024-07" db="EMBL/GenBank/DDBJ databases">
        <title>Two chromosome-level genome assemblies of Korean endemic species Abeliophyllum distichum and Forsythia ovata (Oleaceae).</title>
        <authorList>
            <person name="Jang H."/>
        </authorList>
    </citation>
    <scope>NUCLEOTIDE SEQUENCE [LARGE SCALE GENOMIC DNA]</scope>
</reference>
<feature type="coiled-coil region" evidence="1">
    <location>
        <begin position="123"/>
        <end position="150"/>
    </location>
</feature>
<evidence type="ECO:0000313" key="2">
    <source>
        <dbReference type="EMBL" id="KAL2545062.1"/>
    </source>
</evidence>